<dbReference type="AlphaFoldDB" id="A0AAW3WEB1"/>
<dbReference type="SUPFAM" id="SSF53474">
    <property type="entry name" value="alpha/beta-Hydrolases"/>
    <property type="match status" value="1"/>
</dbReference>
<comment type="caution">
    <text evidence="3">The sequence shown here is derived from an EMBL/GenBank/DDBJ whole genome shotgun (WGS) entry which is preliminary data.</text>
</comment>
<dbReference type="PANTHER" id="PTHR11487">
    <property type="entry name" value="THIOESTERASE"/>
    <property type="match status" value="1"/>
</dbReference>
<dbReference type="RefSeq" id="WP_065418164.1">
    <property type="nucleotide sequence ID" value="NZ_JABAGV010000080.1"/>
</dbReference>
<dbReference type="Gene3D" id="3.40.50.1820">
    <property type="entry name" value="alpha/beta hydrolase"/>
    <property type="match status" value="1"/>
</dbReference>
<evidence type="ECO:0000313" key="4">
    <source>
        <dbReference type="Proteomes" id="UP001194098"/>
    </source>
</evidence>
<reference evidence="3" key="2">
    <citation type="journal article" date="2022" name="Nat. Biotechnol.">
        <title>Carbon-negative production of acetone and isopropanol by gas fermentation at industrial pilot scale.</title>
        <authorList>
            <person name="Liew F.E."/>
            <person name="Nogle R."/>
            <person name="Abdalla T."/>
            <person name="Rasor B.J."/>
            <person name="Canter C."/>
            <person name="Jensen R.O."/>
            <person name="Wang L."/>
            <person name="Strutz J."/>
            <person name="Chirania P."/>
            <person name="De Tissera S."/>
            <person name="Mueller A.P."/>
            <person name="Ruan Z."/>
            <person name="Gao A."/>
            <person name="Tran L."/>
            <person name="Engle N.L."/>
            <person name="Bromley J.C."/>
            <person name="Daniell J."/>
            <person name="Conrado R."/>
            <person name="Tschaplinski T.J."/>
            <person name="Giannone R.J."/>
            <person name="Hettich R.L."/>
            <person name="Karim A.S."/>
            <person name="Simpson S.D."/>
            <person name="Brown S.D."/>
            <person name="Leang C."/>
            <person name="Jewett M.C."/>
            <person name="Kopke M."/>
        </authorList>
    </citation>
    <scope>NUCLEOTIDE SEQUENCE</scope>
    <source>
        <strain evidence="3">DJ015</strain>
    </source>
</reference>
<dbReference type="GO" id="GO:0008610">
    <property type="term" value="P:lipid biosynthetic process"/>
    <property type="evidence" value="ECO:0007669"/>
    <property type="project" value="TreeGrafter"/>
</dbReference>
<evidence type="ECO:0000313" key="3">
    <source>
        <dbReference type="EMBL" id="MBC2477200.1"/>
    </source>
</evidence>
<dbReference type="Pfam" id="PF00975">
    <property type="entry name" value="Thioesterase"/>
    <property type="match status" value="1"/>
</dbReference>
<evidence type="ECO:0000259" key="2">
    <source>
        <dbReference type="Pfam" id="PF00975"/>
    </source>
</evidence>
<dbReference type="PANTHER" id="PTHR11487:SF0">
    <property type="entry name" value="S-ACYL FATTY ACID SYNTHASE THIOESTERASE, MEDIUM CHAIN"/>
    <property type="match status" value="1"/>
</dbReference>
<comment type="similarity">
    <text evidence="1">Belongs to the thioesterase family.</text>
</comment>
<feature type="domain" description="Thioesterase" evidence="2">
    <location>
        <begin position="21"/>
        <end position="232"/>
    </location>
</feature>
<dbReference type="InterPro" id="IPR029058">
    <property type="entry name" value="AB_hydrolase_fold"/>
</dbReference>
<dbReference type="InterPro" id="IPR012223">
    <property type="entry name" value="TEII"/>
</dbReference>
<dbReference type="EMBL" id="JABAGV010000080">
    <property type="protein sequence ID" value="MBC2477200.1"/>
    <property type="molecule type" value="Genomic_DNA"/>
</dbReference>
<dbReference type="Proteomes" id="UP001194098">
    <property type="component" value="Unassembled WGS sequence"/>
</dbReference>
<organism evidence="3 4">
    <name type="scientific">Clostridium beijerinckii</name>
    <name type="common">Clostridium MP</name>
    <dbReference type="NCBI Taxonomy" id="1520"/>
    <lineage>
        <taxon>Bacteria</taxon>
        <taxon>Bacillati</taxon>
        <taxon>Bacillota</taxon>
        <taxon>Clostridia</taxon>
        <taxon>Eubacteriales</taxon>
        <taxon>Clostridiaceae</taxon>
        <taxon>Clostridium</taxon>
    </lineage>
</organism>
<sequence>MNKVEEWFPFSCSNNYEKIGKVICFHYAGGSSLVYKKWTKAECPFEFIPVELPGRGTRILEPCIESFDKLIDELLPNLLEIIDEKPFYFYGHSMGAAIAFEVSYKLQMLHGKKPEKLIVSGRHAPHKKDPSKYRSHMGDKALIQELVRLNGTPKEVLENKELLNFILPIIKSDYKISESYSYHGEKINVPVIAHAGADDKEASVEVMKYWSEVTEGSFQIKEFPGDHFFVQSLGEKYLLELVDSIMSTYYEKII</sequence>
<reference evidence="3" key="1">
    <citation type="submission" date="2020-04" db="EMBL/GenBank/DDBJ databases">
        <authorList>
            <person name="Brown S."/>
        </authorList>
    </citation>
    <scope>NUCLEOTIDE SEQUENCE</scope>
    <source>
        <strain evidence="3">DJ015</strain>
    </source>
</reference>
<protein>
    <submittedName>
        <fullName evidence="3">Thioesterase</fullName>
    </submittedName>
</protein>
<proteinExistence type="inferred from homology"/>
<evidence type="ECO:0000256" key="1">
    <source>
        <dbReference type="ARBA" id="ARBA00007169"/>
    </source>
</evidence>
<gene>
    <name evidence="3" type="ORF">HGI39_21350</name>
</gene>
<name>A0AAW3WEB1_CLOBE</name>
<dbReference type="InterPro" id="IPR001031">
    <property type="entry name" value="Thioesterase"/>
</dbReference>
<accession>A0AAW3WEB1</accession>